<keyword evidence="4" id="KW-0408">Iron</keyword>
<dbReference type="SUPFAM" id="SSF51905">
    <property type="entry name" value="FAD/NAD(P)-binding domain"/>
    <property type="match status" value="1"/>
</dbReference>
<dbReference type="EC" id="1.-.-.-" evidence="6"/>
<dbReference type="PANTHER" id="PTHR43498">
    <property type="entry name" value="FERREDOXIN:COB-COM HETERODISULFIDE REDUCTASE SUBUNIT A"/>
    <property type="match status" value="1"/>
</dbReference>
<keyword evidence="2" id="KW-0479">Metal-binding</keyword>
<protein>
    <submittedName>
        <fullName evidence="6">FAD-dependent oxidoreductase</fullName>
        <ecNumber evidence="6">1.-.-.-</ecNumber>
    </submittedName>
</protein>
<dbReference type="PANTHER" id="PTHR43498:SF1">
    <property type="entry name" value="COB--COM HETERODISULFIDE REDUCTASE IRON-SULFUR SUBUNIT A"/>
    <property type="match status" value="1"/>
</dbReference>
<dbReference type="GO" id="GO:0016491">
    <property type="term" value="F:oxidoreductase activity"/>
    <property type="evidence" value="ECO:0007669"/>
    <property type="project" value="UniProtKB-KW"/>
</dbReference>
<keyword evidence="1" id="KW-0004">4Fe-4S</keyword>
<dbReference type="InterPro" id="IPR036188">
    <property type="entry name" value="FAD/NAD-bd_sf"/>
</dbReference>
<evidence type="ECO:0000313" key="6">
    <source>
        <dbReference type="EMBL" id="MFC0526098.1"/>
    </source>
</evidence>
<gene>
    <name evidence="6" type="ORF">ACFFIA_00260</name>
</gene>
<dbReference type="Gene3D" id="3.50.50.60">
    <property type="entry name" value="FAD/NAD(P)-binding domain"/>
    <property type="match status" value="1"/>
</dbReference>
<evidence type="ECO:0000256" key="4">
    <source>
        <dbReference type="ARBA" id="ARBA00023004"/>
    </source>
</evidence>
<evidence type="ECO:0000256" key="2">
    <source>
        <dbReference type="ARBA" id="ARBA00022723"/>
    </source>
</evidence>
<accession>A0ABV6LV22</accession>
<dbReference type="Proteomes" id="UP001589867">
    <property type="component" value="Unassembled WGS sequence"/>
</dbReference>
<reference evidence="6 7" key="1">
    <citation type="submission" date="2024-09" db="EMBL/GenBank/DDBJ databases">
        <authorList>
            <person name="Sun Q."/>
            <person name="Mori K."/>
        </authorList>
    </citation>
    <scope>NUCLEOTIDE SEQUENCE [LARGE SCALE GENOMIC DNA]</scope>
    <source>
        <strain evidence="6 7">TBRC 3947</strain>
    </source>
</reference>
<evidence type="ECO:0000256" key="3">
    <source>
        <dbReference type="ARBA" id="ARBA00023002"/>
    </source>
</evidence>
<comment type="caution">
    <text evidence="6">The sequence shown here is derived from an EMBL/GenBank/DDBJ whole genome shotgun (WGS) entry which is preliminary data.</text>
</comment>
<keyword evidence="5" id="KW-0411">Iron-sulfur</keyword>
<dbReference type="EMBL" id="JBHLUH010000002">
    <property type="protein sequence ID" value="MFC0526098.1"/>
    <property type="molecule type" value="Genomic_DNA"/>
</dbReference>
<keyword evidence="7" id="KW-1185">Reference proteome</keyword>
<proteinExistence type="predicted"/>
<evidence type="ECO:0000256" key="1">
    <source>
        <dbReference type="ARBA" id="ARBA00022485"/>
    </source>
</evidence>
<keyword evidence="3 6" id="KW-0560">Oxidoreductase</keyword>
<dbReference type="Pfam" id="PF12831">
    <property type="entry name" value="FAD_oxidored"/>
    <property type="match status" value="1"/>
</dbReference>
<organism evidence="6 7">
    <name type="scientific">Phytohabitans kaempferiae</name>
    <dbReference type="NCBI Taxonomy" id="1620943"/>
    <lineage>
        <taxon>Bacteria</taxon>
        <taxon>Bacillati</taxon>
        <taxon>Actinomycetota</taxon>
        <taxon>Actinomycetes</taxon>
        <taxon>Micromonosporales</taxon>
        <taxon>Micromonosporaceae</taxon>
    </lineage>
</organism>
<evidence type="ECO:0000256" key="5">
    <source>
        <dbReference type="ARBA" id="ARBA00023014"/>
    </source>
</evidence>
<dbReference type="RefSeq" id="WP_377243419.1">
    <property type="nucleotide sequence ID" value="NZ_JBHLUH010000002.1"/>
</dbReference>
<name>A0ABV6LV22_9ACTN</name>
<sequence>MSERSVDGVVVVGSGAAGLAAALAAGRAGVPTTLIESGGFVGGNSAILPWLGFHSRRYQQVVDGIAGEIVAELRALGEASEITLDPVCGSAVSMNSHVYRCVAMRLLREAGVRVMLHTLLVDVVRAGDRVTGVVVQRKSGSELVAGDVFVDATGDGDLSALAGADWAKGRTADGRVQAPTLVFRVGGIDREQFVAGLMRADIGFRDLLADHPVALDRLRERLPTQQVIVLGGFAGLIKQATEAGELDVPASRVVGVKTHPPDELVAVTTKVAVFDPIDADSLSDAYADAYAQVMPLMNFFVKWLPGFKSARLLEIAPMLGIRESRRIMGDYVLTTDDVQAGRTFDDGVAVGAYHIDIHTPDGSWVDSRSVRPYDIPLRALTVRGVENLFVAGKCMSASHEAIGSTRVITTCMAQGQAVGTAAAHAVHNRVGIRDVPIGPLQAALLRGGAVLRATLPEPDPDLIERIGIID</sequence>
<dbReference type="InterPro" id="IPR039650">
    <property type="entry name" value="HdrA-like"/>
</dbReference>
<evidence type="ECO:0000313" key="7">
    <source>
        <dbReference type="Proteomes" id="UP001589867"/>
    </source>
</evidence>